<sequence length="120" mass="13566">MKNLIFALCCMIGLFGCATAPKSLYYWGSYPNQTYLMYSDTTKASPSAQINTLEKDIQKAQAKNLAIPPGFYAHLGLMYLEEGNYSKAENYFQLEKQVYPESTTLINRLLNEKSLSEPQS</sequence>
<dbReference type="EMBL" id="OANT01000002">
    <property type="protein sequence ID" value="SNX43923.1"/>
    <property type="molecule type" value="Genomic_DNA"/>
</dbReference>
<evidence type="ECO:0000256" key="1">
    <source>
        <dbReference type="PROSITE-ProRule" id="PRU00339"/>
    </source>
</evidence>
<feature type="chain" id="PRO_5013303446" evidence="2">
    <location>
        <begin position="21"/>
        <end position="120"/>
    </location>
</feature>
<feature type="repeat" description="TPR" evidence="1">
    <location>
        <begin position="69"/>
        <end position="102"/>
    </location>
</feature>
<feature type="signal peptide" evidence="2">
    <location>
        <begin position="1"/>
        <end position="20"/>
    </location>
</feature>
<evidence type="ECO:0000313" key="3">
    <source>
        <dbReference type="EMBL" id="SNX43923.1"/>
    </source>
</evidence>
<accession>A0A240E6R2</accession>
<organism evidence="3 4">
    <name type="scientific">Acinetobacter puyangensis</name>
    <dbReference type="NCBI Taxonomy" id="1096779"/>
    <lineage>
        <taxon>Bacteria</taxon>
        <taxon>Pseudomonadati</taxon>
        <taxon>Pseudomonadota</taxon>
        <taxon>Gammaproteobacteria</taxon>
        <taxon>Moraxellales</taxon>
        <taxon>Moraxellaceae</taxon>
        <taxon>Acinetobacter</taxon>
    </lineage>
</organism>
<gene>
    <name evidence="3" type="ORF">SAMN05421731_10280</name>
</gene>
<name>A0A240E6R2_9GAMM</name>
<dbReference type="Pfam" id="PF16068">
    <property type="entry name" value="DUF4810"/>
    <property type="match status" value="1"/>
</dbReference>
<proteinExistence type="predicted"/>
<dbReference type="PROSITE" id="PS51257">
    <property type="entry name" value="PROKAR_LIPOPROTEIN"/>
    <property type="match status" value="1"/>
</dbReference>
<keyword evidence="2" id="KW-0732">Signal</keyword>
<dbReference type="Proteomes" id="UP000219042">
    <property type="component" value="Unassembled WGS sequence"/>
</dbReference>
<evidence type="ECO:0000256" key="2">
    <source>
        <dbReference type="SAM" id="SignalP"/>
    </source>
</evidence>
<dbReference type="AlphaFoldDB" id="A0A240E6R2"/>
<dbReference type="InterPro" id="IPR019734">
    <property type="entry name" value="TPR_rpt"/>
</dbReference>
<dbReference type="OrthoDB" id="9800218at2"/>
<keyword evidence="4" id="KW-1185">Reference proteome</keyword>
<dbReference type="PIRSF" id="PIRSF020555">
    <property type="entry name" value="UCP020555"/>
    <property type="match status" value="1"/>
</dbReference>
<keyword evidence="1" id="KW-0802">TPR repeat</keyword>
<dbReference type="InterPro" id="IPR014508">
    <property type="entry name" value="UCP020555_TPR-like"/>
</dbReference>
<evidence type="ECO:0000313" key="4">
    <source>
        <dbReference type="Proteomes" id="UP000219042"/>
    </source>
</evidence>
<protein>
    <submittedName>
        <fullName evidence="3">Uncharacterized protein</fullName>
    </submittedName>
</protein>
<dbReference type="RefSeq" id="WP_097078212.1">
    <property type="nucleotide sequence ID" value="NZ_BAABHT010000010.1"/>
</dbReference>
<dbReference type="PROSITE" id="PS50005">
    <property type="entry name" value="TPR"/>
    <property type="match status" value="1"/>
</dbReference>
<reference evidence="4" key="1">
    <citation type="submission" date="2016-09" db="EMBL/GenBank/DDBJ databases">
        <authorList>
            <person name="Varghese N."/>
            <person name="Submissions S."/>
        </authorList>
    </citation>
    <scope>NUCLEOTIDE SEQUENCE [LARGE SCALE GENOMIC DNA]</scope>
    <source>
        <strain evidence="4">ANC 4466</strain>
    </source>
</reference>